<sequence length="164" mass="18328">MNLFDILAHYFWLLCLAISGFNYFVGERAVARSGAGSLEGSEEAKVLRRRFAIVAALPWVVMGVGMTLGGVPDVWYYFRPQDQNPYVWAWFGSVFLIAFAFAWWVFFRDGAAKIISSKAFGTLSPGSNWMHTVGRVKFFAALGPIWIAVWIAIVVSTDVHPALK</sequence>
<evidence type="ECO:0000256" key="1">
    <source>
        <dbReference type="SAM" id="Phobius"/>
    </source>
</evidence>
<feature type="transmembrane region" description="Helical" evidence="1">
    <location>
        <begin position="6"/>
        <end position="25"/>
    </location>
</feature>
<name>A0A1I3IZQ8_9BURK</name>
<proteinExistence type="predicted"/>
<keyword evidence="1" id="KW-1133">Transmembrane helix</keyword>
<feature type="transmembrane region" description="Helical" evidence="1">
    <location>
        <begin position="51"/>
        <end position="75"/>
    </location>
</feature>
<feature type="transmembrane region" description="Helical" evidence="1">
    <location>
        <begin position="87"/>
        <end position="107"/>
    </location>
</feature>
<dbReference type="Proteomes" id="UP000199548">
    <property type="component" value="Unassembled WGS sequence"/>
</dbReference>
<organism evidence="2 3">
    <name type="scientific">Paraburkholderia megapolitana</name>
    <dbReference type="NCBI Taxonomy" id="420953"/>
    <lineage>
        <taxon>Bacteria</taxon>
        <taxon>Pseudomonadati</taxon>
        <taxon>Pseudomonadota</taxon>
        <taxon>Betaproteobacteria</taxon>
        <taxon>Burkholderiales</taxon>
        <taxon>Burkholderiaceae</taxon>
        <taxon>Paraburkholderia</taxon>
    </lineage>
</organism>
<evidence type="ECO:0000313" key="3">
    <source>
        <dbReference type="Proteomes" id="UP000199548"/>
    </source>
</evidence>
<dbReference type="EMBL" id="FOQU01000003">
    <property type="protein sequence ID" value="SFI53390.1"/>
    <property type="molecule type" value="Genomic_DNA"/>
</dbReference>
<dbReference type="RefSeq" id="WP_091011403.1">
    <property type="nucleotide sequence ID" value="NZ_CP041745.1"/>
</dbReference>
<accession>A0A1I3IZQ8</accession>
<reference evidence="2 3" key="1">
    <citation type="submission" date="2016-10" db="EMBL/GenBank/DDBJ databases">
        <authorList>
            <person name="de Groot N.N."/>
        </authorList>
    </citation>
    <scope>NUCLEOTIDE SEQUENCE [LARGE SCALE GENOMIC DNA]</scope>
    <source>
        <strain evidence="2 3">LMG 23650</strain>
    </source>
</reference>
<keyword evidence="1" id="KW-0812">Transmembrane</keyword>
<protein>
    <submittedName>
        <fullName evidence="2">Uncharacterized protein</fullName>
    </submittedName>
</protein>
<keyword evidence="1" id="KW-0472">Membrane</keyword>
<dbReference type="OrthoDB" id="9157358at2"/>
<gene>
    <name evidence="2" type="ORF">SAMN05192543_103490</name>
</gene>
<feature type="transmembrane region" description="Helical" evidence="1">
    <location>
        <begin position="138"/>
        <end position="157"/>
    </location>
</feature>
<evidence type="ECO:0000313" key="2">
    <source>
        <dbReference type="EMBL" id="SFI53390.1"/>
    </source>
</evidence>
<keyword evidence="3" id="KW-1185">Reference proteome</keyword>
<dbReference type="AlphaFoldDB" id="A0A1I3IZQ8"/>